<dbReference type="Proteomes" id="UP000223968">
    <property type="component" value="Unassembled WGS sequence"/>
</dbReference>
<feature type="region of interest" description="Disordered" evidence="1">
    <location>
        <begin position="441"/>
        <end position="500"/>
    </location>
</feature>
<feature type="transmembrane region" description="Helical" evidence="2">
    <location>
        <begin position="107"/>
        <end position="130"/>
    </location>
</feature>
<feature type="compositionally biased region" description="Basic and acidic residues" evidence="1">
    <location>
        <begin position="452"/>
        <end position="480"/>
    </location>
</feature>
<comment type="caution">
    <text evidence="4">The sequence shown here is derived from an EMBL/GenBank/DDBJ whole genome shotgun (WGS) entry which is preliminary data.</text>
</comment>
<dbReference type="InterPro" id="IPR002656">
    <property type="entry name" value="Acyl_transf_3_dom"/>
</dbReference>
<protein>
    <recommendedName>
        <fullName evidence="3">Acyltransferase 3 domain-containing protein</fullName>
    </recommendedName>
</protein>
<dbReference type="Pfam" id="PF01757">
    <property type="entry name" value="Acyl_transf_3"/>
    <property type="match status" value="1"/>
</dbReference>
<proteinExistence type="predicted"/>
<dbReference type="PANTHER" id="PTHR23028">
    <property type="entry name" value="ACETYLTRANSFERASE"/>
    <property type="match status" value="1"/>
</dbReference>
<keyword evidence="2" id="KW-1133">Transmembrane helix</keyword>
<dbReference type="PANTHER" id="PTHR23028:SF128">
    <property type="entry name" value="ACYLTRANSFERASE 3 DOMAIN-CONTAINING PROTEIN"/>
    <property type="match status" value="1"/>
</dbReference>
<name>A0A2B7Y6P1_9EURO</name>
<dbReference type="EMBL" id="PDNB01000015">
    <property type="protein sequence ID" value="PGH16691.1"/>
    <property type="molecule type" value="Genomic_DNA"/>
</dbReference>
<evidence type="ECO:0000259" key="3">
    <source>
        <dbReference type="Pfam" id="PF01757"/>
    </source>
</evidence>
<sequence length="500" mass="55538">MPAPKRRDDNWIDGLRGIASFIVVTGHICTAFAPYLHSPSTSKEGWPLLFQLPILRLIVGGRAAVCIFFLVTGFVNSINPIKNAQAGNTELALTNLAKSTFTRSGRLFFPTNVAAAVAWTVCQLGGFNIASRADSPWIRMVSKEPGPTFWEAVKALLVNWTFFWNNGQGPYDPVHWTIVYFLSGSMRIYLTLLATTLVKARWRVVIVLFLYIFCWVTSDYIVGINIYSGLLLAQLQASYGQRATSTLPKRLPAALIITGLIICSFPQDNHDWMTWSFTMRRIMLRLTPATATNFIGRYWVNLGGTILMTGIFFSRNARRVLTHPVFNFLGRCSFPVYLLHNTLIRSLLVWMVYARSAFSADWKMLKEDGKPIEVRQAGRGTFVVALPVFYVVLYGTAHFWMGWVDPVCVRIVMWMREKMFKAEVELGRDVGGIAVGGGAGGGGAGGGGAGAGREKEKELELEEKGREKEEREREKDKDRGMASPLLASIGLANGNGKDGV</sequence>
<gene>
    <name evidence="4" type="ORF">AJ79_01564</name>
</gene>
<evidence type="ECO:0000313" key="4">
    <source>
        <dbReference type="EMBL" id="PGH16691.1"/>
    </source>
</evidence>
<dbReference type="InterPro" id="IPR050879">
    <property type="entry name" value="Acyltransferase_3"/>
</dbReference>
<keyword evidence="2" id="KW-0812">Transmembrane</keyword>
<dbReference type="OrthoDB" id="5405781at2759"/>
<evidence type="ECO:0000313" key="5">
    <source>
        <dbReference type="Proteomes" id="UP000223968"/>
    </source>
</evidence>
<reference evidence="4 5" key="1">
    <citation type="submission" date="2017-10" db="EMBL/GenBank/DDBJ databases">
        <title>Comparative genomics in systemic dimorphic fungi from Ajellomycetaceae.</title>
        <authorList>
            <person name="Munoz J.F."/>
            <person name="Mcewen J.G."/>
            <person name="Clay O.K."/>
            <person name="Cuomo C.A."/>
        </authorList>
    </citation>
    <scope>NUCLEOTIDE SEQUENCE [LARGE SCALE GENOMIC DNA]</scope>
    <source>
        <strain evidence="4 5">UAMH5409</strain>
    </source>
</reference>
<dbReference type="AlphaFoldDB" id="A0A2B7Y6P1"/>
<evidence type="ECO:0000256" key="1">
    <source>
        <dbReference type="SAM" id="MobiDB-lite"/>
    </source>
</evidence>
<evidence type="ECO:0000256" key="2">
    <source>
        <dbReference type="SAM" id="Phobius"/>
    </source>
</evidence>
<feature type="domain" description="Acyltransferase 3" evidence="3">
    <location>
        <begin position="10"/>
        <end position="346"/>
    </location>
</feature>
<dbReference type="GO" id="GO:0016747">
    <property type="term" value="F:acyltransferase activity, transferring groups other than amino-acyl groups"/>
    <property type="evidence" value="ECO:0007669"/>
    <property type="project" value="InterPro"/>
</dbReference>
<feature type="transmembrane region" description="Helical" evidence="2">
    <location>
        <begin position="15"/>
        <end position="34"/>
    </location>
</feature>
<keyword evidence="5" id="KW-1185">Reference proteome</keyword>
<feature type="transmembrane region" description="Helical" evidence="2">
    <location>
        <begin position="380"/>
        <end position="403"/>
    </location>
</feature>
<feature type="compositionally biased region" description="Gly residues" evidence="1">
    <location>
        <begin position="441"/>
        <end position="451"/>
    </location>
</feature>
<keyword evidence="2" id="KW-0472">Membrane</keyword>
<organism evidence="4 5">
    <name type="scientific">Helicocarpus griseus UAMH5409</name>
    <dbReference type="NCBI Taxonomy" id="1447875"/>
    <lineage>
        <taxon>Eukaryota</taxon>
        <taxon>Fungi</taxon>
        <taxon>Dikarya</taxon>
        <taxon>Ascomycota</taxon>
        <taxon>Pezizomycotina</taxon>
        <taxon>Eurotiomycetes</taxon>
        <taxon>Eurotiomycetidae</taxon>
        <taxon>Onygenales</taxon>
        <taxon>Ajellomycetaceae</taxon>
        <taxon>Helicocarpus</taxon>
    </lineage>
</organism>
<accession>A0A2B7Y6P1</accession>
<feature type="transmembrane region" description="Helical" evidence="2">
    <location>
        <begin position="178"/>
        <end position="198"/>
    </location>
</feature>
<feature type="transmembrane region" description="Helical" evidence="2">
    <location>
        <begin position="286"/>
        <end position="314"/>
    </location>
</feature>
<feature type="transmembrane region" description="Helical" evidence="2">
    <location>
        <begin position="54"/>
        <end position="75"/>
    </location>
</feature>
<feature type="transmembrane region" description="Helical" evidence="2">
    <location>
        <begin position="205"/>
        <end position="227"/>
    </location>
</feature>